<evidence type="ECO:0000256" key="1">
    <source>
        <dbReference type="SAM" id="MobiDB-lite"/>
    </source>
</evidence>
<dbReference type="AlphaFoldDB" id="A0A8S0ZYL3"/>
<proteinExistence type="predicted"/>
<evidence type="ECO:0000313" key="2">
    <source>
        <dbReference type="EMBL" id="CAB3237228.1"/>
    </source>
</evidence>
<protein>
    <submittedName>
        <fullName evidence="2">Uncharacterized protein</fullName>
    </submittedName>
</protein>
<comment type="caution">
    <text evidence="2">The sequence shown here is derived from an EMBL/GenBank/DDBJ whole genome shotgun (WGS) entry which is preliminary data.</text>
</comment>
<dbReference type="EMBL" id="CADEBD010000303">
    <property type="protein sequence ID" value="CAB3237228.1"/>
    <property type="molecule type" value="Genomic_DNA"/>
</dbReference>
<dbReference type="Proteomes" id="UP000494256">
    <property type="component" value="Unassembled WGS sequence"/>
</dbReference>
<accession>A0A8S0ZYL3</accession>
<gene>
    <name evidence="2" type="ORF">APLA_LOCUS7743</name>
</gene>
<evidence type="ECO:0000313" key="3">
    <source>
        <dbReference type="Proteomes" id="UP000494256"/>
    </source>
</evidence>
<feature type="region of interest" description="Disordered" evidence="1">
    <location>
        <begin position="37"/>
        <end position="73"/>
    </location>
</feature>
<name>A0A8S0ZYL3_ARCPL</name>
<sequence>MNESEEDDGFLSMSNKCDSEVLRRCEETLYIVRNLDNDMQNLPNPNIIPEMRKERGENSSDKEFITVTRRKPK</sequence>
<dbReference type="OrthoDB" id="421979at2759"/>
<organism evidence="2 3">
    <name type="scientific">Arctia plantaginis</name>
    <name type="common">Wood tiger moth</name>
    <name type="synonym">Phalaena plantaginis</name>
    <dbReference type="NCBI Taxonomy" id="874455"/>
    <lineage>
        <taxon>Eukaryota</taxon>
        <taxon>Metazoa</taxon>
        <taxon>Ecdysozoa</taxon>
        <taxon>Arthropoda</taxon>
        <taxon>Hexapoda</taxon>
        <taxon>Insecta</taxon>
        <taxon>Pterygota</taxon>
        <taxon>Neoptera</taxon>
        <taxon>Endopterygota</taxon>
        <taxon>Lepidoptera</taxon>
        <taxon>Glossata</taxon>
        <taxon>Ditrysia</taxon>
        <taxon>Noctuoidea</taxon>
        <taxon>Erebidae</taxon>
        <taxon>Arctiinae</taxon>
        <taxon>Arctia</taxon>
    </lineage>
</organism>
<feature type="compositionally biased region" description="Basic and acidic residues" evidence="1">
    <location>
        <begin position="50"/>
        <end position="64"/>
    </location>
</feature>
<reference evidence="2 3" key="1">
    <citation type="submission" date="2020-04" db="EMBL/GenBank/DDBJ databases">
        <authorList>
            <person name="Wallbank WR R."/>
            <person name="Pardo Diaz C."/>
            <person name="Kozak K."/>
            <person name="Martin S."/>
            <person name="Jiggins C."/>
            <person name="Moest M."/>
            <person name="Warren A I."/>
            <person name="Byers J.R.P. K."/>
            <person name="Montejo-Kovacevich G."/>
            <person name="Yen C E."/>
        </authorList>
    </citation>
    <scope>NUCLEOTIDE SEQUENCE [LARGE SCALE GENOMIC DNA]</scope>
</reference>